<keyword evidence="2" id="KW-0479">Metal-binding</keyword>
<evidence type="ECO:0000256" key="2">
    <source>
        <dbReference type="ARBA" id="ARBA00022723"/>
    </source>
</evidence>
<feature type="compositionally biased region" description="Low complexity" evidence="6">
    <location>
        <begin position="116"/>
        <end position="131"/>
    </location>
</feature>
<gene>
    <name evidence="8" type="ORF">D9611_011717</name>
</gene>
<evidence type="ECO:0000256" key="1">
    <source>
        <dbReference type="ARBA" id="ARBA00004123"/>
    </source>
</evidence>
<feature type="region of interest" description="Disordered" evidence="6">
    <location>
        <begin position="411"/>
        <end position="431"/>
    </location>
</feature>
<dbReference type="InterPro" id="IPR008906">
    <property type="entry name" value="HATC_C_dom"/>
</dbReference>
<sequence>MVPEPASNRTSSSGRRISTTQRRLDAPASAASIFVRGVKKAVKGLKALSPKKKKKSTASSHVNPPSTSPDATASGSRPRVKRRKTTVVDSDEDEDLDDQSSNGDVLPGDGPLLNGPISASSPAPAESPIEVPSDDDSDIPIVVPAPSQGAKKGTKRKRRGPVTSQRGLPVTAARRAEAEEEFALLHTKWTSGIYGFFDPEPKLEFIDGRVCHVFTCANPMCKARTSGGNHQTRRYQDTTDMNSTGNLCTHINNCWGGAALHHAKEAKDSAEVREMLGKTGGVYTEESIVLAFARKGKGIVTYSTKPHTKAETRVEIVRWVAESLRPFNIVRDWGFLSLMKTGRPQHWIPSPSTVIRDRLGLALPNFFETIPAPSTSQPTAGRRQTTRHSSRSQSISNAMVFPSPCCSISSSSPSHTAARTSPRPSKGSSKTSVSTTRYVHVVLSLFIDLPLSQILSVTGDNASNNDVMITELAKLVDTFQGLINQTRCFLHIVNLVARTTIRLFDPPSVDKTASLDDAQQALQDLAQNLDLEEAETRAQRAQEPGDGAVEEGLDDEQLDGSVEGWVDERLMLSSAAREKLDAYIHPVRMAIVKLRKFAYAVLHSSTLLLPLWFEILESLGLSPRTMPRDVATRWNSTYDMLSFALEYRQAIARMSADADTGLRRFELDRKEWEIVGQLVEVLKVYKHATMFFSRGTPNLPTVIPAMDRIDDILTNQSLNTVKFAESIRAACTLSKATLNRYYNKTDTSETYRIAMILHPRYKLQYFRNRRWETDWIETAEEILRDEYKRSYGPLDIDNTADATSSGFDPGPGPSTTSHTHEPNMFDEPPPADPGAQSSLVNDDSATEIDHYLARDVDSECVDALAWWSTAENRRRYPRLSRMALDYLSIPATSVEVERVFSRGRILISHLRNRLAPQTIRSLLCLNYWSKAGLVRDKDILFVARTNPELDEEDEVEYEDGWDSVL</sequence>
<dbReference type="SUPFAM" id="SSF140996">
    <property type="entry name" value="Hermes dimerisation domain"/>
    <property type="match status" value="1"/>
</dbReference>
<dbReference type="EMBL" id="JAACJK010000063">
    <property type="protein sequence ID" value="KAF5335332.1"/>
    <property type="molecule type" value="Genomic_DNA"/>
</dbReference>
<dbReference type="AlphaFoldDB" id="A0A8H5C7C4"/>
<dbReference type="PANTHER" id="PTHR46481">
    <property type="entry name" value="ZINC FINGER BED DOMAIN-CONTAINING PROTEIN 4"/>
    <property type="match status" value="1"/>
</dbReference>
<accession>A0A8H5C7C4</accession>
<feature type="domain" description="HAT C-terminal dimerisation" evidence="7">
    <location>
        <begin position="847"/>
        <end position="928"/>
    </location>
</feature>
<feature type="region of interest" description="Disordered" evidence="6">
    <location>
        <begin position="1"/>
        <end position="170"/>
    </location>
</feature>
<keyword evidence="3" id="KW-0863">Zinc-finger</keyword>
<dbReference type="GO" id="GO:0008270">
    <property type="term" value="F:zinc ion binding"/>
    <property type="evidence" value="ECO:0007669"/>
    <property type="project" value="UniProtKB-KW"/>
</dbReference>
<dbReference type="InterPro" id="IPR052035">
    <property type="entry name" value="ZnF_BED_domain_contain"/>
</dbReference>
<comment type="subcellular location">
    <subcellularLocation>
        <location evidence="1">Nucleus</location>
    </subcellularLocation>
</comment>
<feature type="region of interest" description="Disordered" evidence="6">
    <location>
        <begin position="534"/>
        <end position="554"/>
    </location>
</feature>
<feature type="compositionally biased region" description="Acidic residues" evidence="6">
    <location>
        <begin position="89"/>
        <end position="98"/>
    </location>
</feature>
<proteinExistence type="predicted"/>
<feature type="region of interest" description="Disordered" evidence="6">
    <location>
        <begin position="798"/>
        <end position="840"/>
    </location>
</feature>
<keyword evidence="4" id="KW-0862">Zinc</keyword>
<evidence type="ECO:0000259" key="7">
    <source>
        <dbReference type="Pfam" id="PF05699"/>
    </source>
</evidence>
<feature type="compositionally biased region" description="Low complexity" evidence="6">
    <location>
        <begin position="7"/>
        <end position="21"/>
    </location>
</feature>
<dbReference type="InterPro" id="IPR012337">
    <property type="entry name" value="RNaseH-like_sf"/>
</dbReference>
<evidence type="ECO:0000256" key="3">
    <source>
        <dbReference type="ARBA" id="ARBA00022771"/>
    </source>
</evidence>
<reference evidence="8 9" key="1">
    <citation type="journal article" date="2020" name="ISME J.">
        <title>Uncovering the hidden diversity of litter-decomposition mechanisms in mushroom-forming fungi.</title>
        <authorList>
            <person name="Floudas D."/>
            <person name="Bentzer J."/>
            <person name="Ahren D."/>
            <person name="Johansson T."/>
            <person name="Persson P."/>
            <person name="Tunlid A."/>
        </authorList>
    </citation>
    <scope>NUCLEOTIDE SEQUENCE [LARGE SCALE GENOMIC DNA]</scope>
    <source>
        <strain evidence="8 9">CBS 175.51</strain>
    </source>
</reference>
<feature type="region of interest" description="Disordered" evidence="6">
    <location>
        <begin position="370"/>
        <end position="395"/>
    </location>
</feature>
<keyword evidence="9" id="KW-1185">Reference proteome</keyword>
<dbReference type="GO" id="GO:0005634">
    <property type="term" value="C:nucleus"/>
    <property type="evidence" value="ECO:0007669"/>
    <property type="project" value="UniProtKB-SubCell"/>
</dbReference>
<dbReference type="Proteomes" id="UP000541558">
    <property type="component" value="Unassembled WGS sequence"/>
</dbReference>
<dbReference type="PANTHER" id="PTHR46481:SF10">
    <property type="entry name" value="ZINC FINGER BED DOMAIN-CONTAINING PROTEIN 39"/>
    <property type="match status" value="1"/>
</dbReference>
<keyword evidence="5" id="KW-0539">Nucleus</keyword>
<feature type="compositionally biased region" description="Polar residues" evidence="6">
    <location>
        <begin position="61"/>
        <end position="75"/>
    </location>
</feature>
<name>A0A8H5C7C4_9AGAR</name>
<dbReference type="OrthoDB" id="3359487at2759"/>
<evidence type="ECO:0000313" key="8">
    <source>
        <dbReference type="EMBL" id="KAF5335332.1"/>
    </source>
</evidence>
<evidence type="ECO:0000256" key="6">
    <source>
        <dbReference type="SAM" id="MobiDB-lite"/>
    </source>
</evidence>
<protein>
    <recommendedName>
        <fullName evidence="7">HAT C-terminal dimerisation domain-containing protein</fullName>
    </recommendedName>
</protein>
<feature type="compositionally biased region" description="Basic residues" evidence="6">
    <location>
        <begin position="37"/>
        <end position="56"/>
    </location>
</feature>
<dbReference type="GO" id="GO:0046983">
    <property type="term" value="F:protein dimerization activity"/>
    <property type="evidence" value="ECO:0007669"/>
    <property type="project" value="InterPro"/>
</dbReference>
<evidence type="ECO:0000256" key="4">
    <source>
        <dbReference type="ARBA" id="ARBA00022833"/>
    </source>
</evidence>
<comment type="caution">
    <text evidence="8">The sequence shown here is derived from an EMBL/GenBank/DDBJ whole genome shotgun (WGS) entry which is preliminary data.</text>
</comment>
<organism evidence="8 9">
    <name type="scientific">Ephemerocybe angulata</name>
    <dbReference type="NCBI Taxonomy" id="980116"/>
    <lineage>
        <taxon>Eukaryota</taxon>
        <taxon>Fungi</taxon>
        <taxon>Dikarya</taxon>
        <taxon>Basidiomycota</taxon>
        <taxon>Agaricomycotina</taxon>
        <taxon>Agaricomycetes</taxon>
        <taxon>Agaricomycetidae</taxon>
        <taxon>Agaricales</taxon>
        <taxon>Agaricineae</taxon>
        <taxon>Psathyrellaceae</taxon>
        <taxon>Ephemerocybe</taxon>
    </lineage>
</organism>
<dbReference type="Pfam" id="PF05699">
    <property type="entry name" value="Dimer_Tnp_hAT"/>
    <property type="match status" value="1"/>
</dbReference>
<evidence type="ECO:0000313" key="9">
    <source>
        <dbReference type="Proteomes" id="UP000541558"/>
    </source>
</evidence>
<dbReference type="SUPFAM" id="SSF53098">
    <property type="entry name" value="Ribonuclease H-like"/>
    <property type="match status" value="1"/>
</dbReference>
<evidence type="ECO:0000256" key="5">
    <source>
        <dbReference type="ARBA" id="ARBA00023242"/>
    </source>
</evidence>